<accession>A0A8D7A4B1</accession>
<sequence>LLSCRRRGILGSVPCKSAALLVCPLVNPRGDRRWLLRRIGRPWETERQFGCLEVVKIFH</sequence>
<evidence type="ECO:0000313" key="1">
    <source>
        <dbReference type="EMBL" id="CAG1841261.1"/>
    </source>
</evidence>
<name>A0A8D7A4B1_MUSAM</name>
<reference evidence="1" key="1">
    <citation type="submission" date="2021-03" db="EMBL/GenBank/DDBJ databases">
        <authorList>
            <consortium name="Genoscope - CEA"/>
            <person name="William W."/>
        </authorList>
    </citation>
    <scope>NUCLEOTIDE SEQUENCE</scope>
    <source>
        <strain evidence="1">Doubled-haploid Pahang</strain>
    </source>
</reference>
<dbReference type="AlphaFoldDB" id="A0A8D7A4B1"/>
<proteinExistence type="predicted"/>
<organism evidence="1">
    <name type="scientific">Musa acuminata subsp. malaccensis</name>
    <name type="common">Wild banana</name>
    <name type="synonym">Musa malaccensis</name>
    <dbReference type="NCBI Taxonomy" id="214687"/>
    <lineage>
        <taxon>Eukaryota</taxon>
        <taxon>Viridiplantae</taxon>
        <taxon>Streptophyta</taxon>
        <taxon>Embryophyta</taxon>
        <taxon>Tracheophyta</taxon>
        <taxon>Spermatophyta</taxon>
        <taxon>Magnoliopsida</taxon>
        <taxon>Liliopsida</taxon>
        <taxon>Zingiberales</taxon>
        <taxon>Musaceae</taxon>
        <taxon>Musa</taxon>
    </lineage>
</organism>
<feature type="non-terminal residue" evidence="1">
    <location>
        <position position="1"/>
    </location>
</feature>
<feature type="non-terminal residue" evidence="1">
    <location>
        <position position="59"/>
    </location>
</feature>
<gene>
    <name evidence="1" type="ORF">GSMUA_110560.1</name>
</gene>
<protein>
    <submittedName>
        <fullName evidence="1">(wild Malaysian banana) hypothetical protein</fullName>
    </submittedName>
</protein>
<dbReference type="EMBL" id="HG996469">
    <property type="protein sequence ID" value="CAG1841261.1"/>
    <property type="molecule type" value="Genomic_DNA"/>
</dbReference>